<keyword evidence="3" id="KW-1185">Reference proteome</keyword>
<dbReference type="AlphaFoldDB" id="A0A160FL35"/>
<dbReference type="STRING" id="1804984.AYM40_12765"/>
<proteinExistence type="predicted"/>
<organism evidence="2 3">
    <name type="scientific">Paraburkholderia phytofirmans OLGA172</name>
    <dbReference type="NCBI Taxonomy" id="1417228"/>
    <lineage>
        <taxon>Bacteria</taxon>
        <taxon>Pseudomonadati</taxon>
        <taxon>Pseudomonadota</taxon>
        <taxon>Betaproteobacteria</taxon>
        <taxon>Burkholderiales</taxon>
        <taxon>Burkholderiaceae</taxon>
        <taxon>Paraburkholderia</taxon>
    </lineage>
</organism>
<dbReference type="KEGG" id="buz:AYM40_12765"/>
<evidence type="ECO:0000256" key="1">
    <source>
        <dbReference type="SAM" id="MobiDB-lite"/>
    </source>
</evidence>
<evidence type="ECO:0000313" key="3">
    <source>
        <dbReference type="Proteomes" id="UP000076852"/>
    </source>
</evidence>
<protein>
    <submittedName>
        <fullName evidence="2">Uncharacterized protein</fullName>
    </submittedName>
</protein>
<gene>
    <name evidence="2" type="ORF">AYM40_12765</name>
</gene>
<accession>A0A160FL35</accession>
<name>A0A160FL35_9BURK</name>
<evidence type="ECO:0000313" key="2">
    <source>
        <dbReference type="EMBL" id="ANB73141.1"/>
    </source>
</evidence>
<sequence>MLDTHADRKTHETREKGGSGGERVIIAWRRRREIHGGVAPCLLSSGGQNACNKEKPDGSIEDDSGPQRSERKQCGLQKASEGILRRRLACKTRRTPPGSAGNATQRERREPQTVRAKKKQEQQWS</sequence>
<feature type="region of interest" description="Disordered" evidence="1">
    <location>
        <begin position="1"/>
        <end position="24"/>
    </location>
</feature>
<feature type="compositionally biased region" description="Basic and acidic residues" evidence="1">
    <location>
        <begin position="1"/>
        <end position="17"/>
    </location>
</feature>
<dbReference type="EMBL" id="CP014578">
    <property type="protein sequence ID" value="ANB73141.1"/>
    <property type="molecule type" value="Genomic_DNA"/>
</dbReference>
<reference evidence="2 3" key="1">
    <citation type="journal article" date="2016" name="Gene">
        <title>PacBio SMRT assembly of a complex multi-replicon genome reveals chlorocatechol degradative operon in a region of genome plasticity.</title>
        <authorList>
            <person name="Ricker N."/>
            <person name="Shen S.Y."/>
            <person name="Goordial J."/>
            <person name="Jin S."/>
            <person name="Fulthorpe R.R."/>
        </authorList>
    </citation>
    <scope>NUCLEOTIDE SEQUENCE [LARGE SCALE GENOMIC DNA]</scope>
    <source>
        <strain evidence="2 3">OLGA172</strain>
    </source>
</reference>
<feature type="region of interest" description="Disordered" evidence="1">
    <location>
        <begin position="37"/>
        <end position="125"/>
    </location>
</feature>
<dbReference type="Proteomes" id="UP000076852">
    <property type="component" value="Chromosome 1"/>
</dbReference>
<feature type="compositionally biased region" description="Basic residues" evidence="1">
    <location>
        <begin position="85"/>
        <end position="94"/>
    </location>
</feature>